<feature type="region of interest" description="Disordered" evidence="1">
    <location>
        <begin position="129"/>
        <end position="150"/>
    </location>
</feature>
<proteinExistence type="predicted"/>
<dbReference type="EMBL" id="BNCQ01000006">
    <property type="protein sequence ID" value="GIL99333.1"/>
    <property type="molecule type" value="Genomic_DNA"/>
</dbReference>
<protein>
    <submittedName>
        <fullName evidence="2">Uncharacterized protein</fullName>
    </submittedName>
</protein>
<feature type="compositionally biased region" description="Acidic residues" evidence="1">
    <location>
        <begin position="135"/>
        <end position="150"/>
    </location>
</feature>
<organism evidence="2 4">
    <name type="scientific">Volvox reticuliferus</name>
    <dbReference type="NCBI Taxonomy" id="1737510"/>
    <lineage>
        <taxon>Eukaryota</taxon>
        <taxon>Viridiplantae</taxon>
        <taxon>Chlorophyta</taxon>
        <taxon>core chlorophytes</taxon>
        <taxon>Chlorophyceae</taxon>
        <taxon>CS clade</taxon>
        <taxon>Chlamydomonadales</taxon>
        <taxon>Volvocaceae</taxon>
        <taxon>Volvox</taxon>
    </lineage>
</organism>
<evidence type="ECO:0000313" key="3">
    <source>
        <dbReference type="EMBL" id="GIL99333.1"/>
    </source>
</evidence>
<evidence type="ECO:0000313" key="4">
    <source>
        <dbReference type="Proteomes" id="UP000747110"/>
    </source>
</evidence>
<comment type="caution">
    <text evidence="2">The sequence shown here is derived from an EMBL/GenBank/DDBJ whole genome shotgun (WGS) entry which is preliminary data.</text>
</comment>
<dbReference type="Proteomes" id="UP000747110">
    <property type="component" value="Unassembled WGS sequence"/>
</dbReference>
<dbReference type="Proteomes" id="UP000722791">
    <property type="component" value="Unassembled WGS sequence"/>
</dbReference>
<dbReference type="OrthoDB" id="19768at2759"/>
<accession>A0A8J4C6S5</accession>
<evidence type="ECO:0000313" key="2">
    <source>
        <dbReference type="EMBL" id="GIL72845.1"/>
    </source>
</evidence>
<dbReference type="EMBL" id="BNCP01000004">
    <property type="protein sequence ID" value="GIL72845.1"/>
    <property type="molecule type" value="Genomic_DNA"/>
</dbReference>
<reference evidence="2" key="1">
    <citation type="journal article" date="2021" name="Proc. Natl. Acad. Sci. U.S.A.">
        <title>Three genomes in the algal genus Volvox reveal the fate of a haploid sex-determining region after a transition to homothallism.</title>
        <authorList>
            <person name="Yamamoto K."/>
            <person name="Hamaji T."/>
            <person name="Kawai-Toyooka H."/>
            <person name="Matsuzaki R."/>
            <person name="Takahashi F."/>
            <person name="Nishimura Y."/>
            <person name="Kawachi M."/>
            <person name="Noguchi H."/>
            <person name="Minakuchi Y."/>
            <person name="Umen J.G."/>
            <person name="Toyoda A."/>
            <person name="Nozaki H."/>
        </authorList>
    </citation>
    <scope>NUCLEOTIDE SEQUENCE</scope>
    <source>
        <strain evidence="3">NIES-3785</strain>
        <strain evidence="2">NIES-3786</strain>
    </source>
</reference>
<sequence length="150" mass="16759">MAATAHEIRRVLKMYDNSSIVPVHQAIAMLTEVTKLISEKPEAFDLTSRDAEVWAEAGGLSYSENDEFPSLVGARWLELLSKPGVVTSAGFDKDEWGALLQKLTEYEGKLVKAELSMEVLDELTELITKLREQAPEPDEDSEEDDDDEDD</sequence>
<dbReference type="AlphaFoldDB" id="A0A8J4C6S5"/>
<gene>
    <name evidence="2" type="ORF">Vretifemale_3151</name>
    <name evidence="3" type="ORF">Vretimale_4527</name>
</gene>
<keyword evidence="4" id="KW-1185">Reference proteome</keyword>
<evidence type="ECO:0000256" key="1">
    <source>
        <dbReference type="SAM" id="MobiDB-lite"/>
    </source>
</evidence>
<name>A0A8J4C6S5_9CHLO</name>